<dbReference type="SUPFAM" id="SSF53098">
    <property type="entry name" value="Ribonuclease H-like"/>
    <property type="match status" value="1"/>
</dbReference>
<dbReference type="Gene3D" id="3.30.70.870">
    <property type="entry name" value="Elongation Factor G (Translational Gtpase), domain 3"/>
    <property type="match status" value="1"/>
</dbReference>
<sequence>MAIKNPIFTSVISGSPTITLEKLIGSDYDAYLRYQAATSASIASVPQTGNVSVCFTQSPSLGPWILDSGASDHISSNKHFFSSITITSALPTVTLTNGSQTMAKGIDLVHPFPSLPLHFDRSTGKMIGIRRESQGLYHLTSPSSPAACISTDAPLLIHSRLGHPSLSKFQKMVPRISTLSSLACESCQLGKHTRVSFPKRLNNWAKFPFEFVHTDVWGPCWTASTLGFQYFVTFIDDYSRCAWLFLMKTRASDNAQEYFSTPFTSFMSQHGILHQSSCAHTPQQNGDKLSAKATKCIFLGYSRLRKGYRCYSLDTHCYFLSADVTFFEDSPFFSSSESLPISEVLPLSYISPYSDALSRPLQVYHRRHRVVAPPFSSAEVPGDSPPVPPISPTSALSSTDHLLIALQKVGCRWVYTVKVGSDGQVDRLKARLIVKGYTQIYGCDYGDTFSPVAKIASEVYMEQPPDFVAQGESGLVCKLRRSLYGLKQSHRAWFGRFSLVVQEFGMLRSEADYSVFYHHNSSSQCIYLVVYVDDIVITGSDQKGIQRLNSSVVMSQRKYVLDILEETGMLECKPVDTLMDPNVKLVPGQGEPLRDSGRYRRLSPCDNYWDAVIHILRYIKETPDQGMLYEDRGHTQIVGYTDADWAGSPSDRRSTSGYCVFIGGNLISWKSKKQDAIARSSAKAEYRAMALATCELIWLRQLLQELRFGKDEQIKLVYDNQAALHIASNPVFHERTKHIEVDCHFIREKIASGINIFVNMHKPSFWCNFYNWIFYIPFQGKYVTSRNLRDRLYREIERNLAMRVEDGETADTFIVSGRGTLHITILIENMRREGYEFMVGPPKVINKRVDDKLQEPFEIATVEVPEEHMGSVVELLGKRRGQMFDMQGVGSEGTTLLKYKIPTRGLLGLRNAILTASRGTAILNTIFDSYGPWAGDITTRDQGSLVAFEEGSTTSYALCSSQERGQMFVGPGVDVYKGQIVGIHQRPGDLSLNVCKKKAATNVRSNKEQTVVLDTPLDYSLDDCIEYIQEDEMVEVTPLSIRMCKNPKLAKKTR</sequence>
<dbReference type="InterPro" id="IPR000640">
    <property type="entry name" value="EFG_V-like"/>
</dbReference>
<keyword evidence="1" id="KW-0378">Hydrolase</keyword>
<accession>A0A438C006</accession>
<dbReference type="InterPro" id="IPR013103">
    <property type="entry name" value="RVT_2"/>
</dbReference>
<dbReference type="Pfam" id="PF13976">
    <property type="entry name" value="gag_pre-integrs"/>
    <property type="match status" value="1"/>
</dbReference>
<dbReference type="CDD" id="cd09272">
    <property type="entry name" value="RNase_HI_RT_Ty1"/>
    <property type="match status" value="1"/>
</dbReference>
<dbReference type="InterPro" id="IPR036397">
    <property type="entry name" value="RNaseH_sf"/>
</dbReference>
<dbReference type="InterPro" id="IPR035651">
    <property type="entry name" value="BipA_V"/>
</dbReference>
<dbReference type="InterPro" id="IPR054722">
    <property type="entry name" value="PolX-like_BBD"/>
</dbReference>
<dbReference type="InterPro" id="IPR025724">
    <property type="entry name" value="GAG-pre-integrase_dom"/>
</dbReference>
<dbReference type="GO" id="GO:0004190">
    <property type="term" value="F:aspartic-type endopeptidase activity"/>
    <property type="evidence" value="ECO:0007669"/>
    <property type="project" value="UniProtKB-KW"/>
</dbReference>
<dbReference type="InterPro" id="IPR057670">
    <property type="entry name" value="SH3_retrovirus"/>
</dbReference>
<keyword evidence="3" id="KW-0648">Protein biosynthesis</keyword>
<dbReference type="Gene3D" id="3.30.420.10">
    <property type="entry name" value="Ribonuclease H-like superfamily/Ribonuclease H"/>
    <property type="match status" value="1"/>
</dbReference>
<dbReference type="Gene3D" id="2.40.50.250">
    <property type="entry name" value="bipa protein"/>
    <property type="match status" value="1"/>
</dbReference>
<dbReference type="InterPro" id="IPR043502">
    <property type="entry name" value="DNA/RNA_pol_sf"/>
</dbReference>
<dbReference type="GO" id="GO:0003676">
    <property type="term" value="F:nucleic acid binding"/>
    <property type="evidence" value="ECO:0007669"/>
    <property type="project" value="InterPro"/>
</dbReference>
<dbReference type="EMBL" id="QGNW01002588">
    <property type="protein sequence ID" value="RVW16557.1"/>
    <property type="molecule type" value="Genomic_DNA"/>
</dbReference>
<keyword evidence="3" id="KW-0251">Elongation factor</keyword>
<dbReference type="Pfam" id="PF25597">
    <property type="entry name" value="SH3_retrovirus"/>
    <property type="match status" value="1"/>
</dbReference>
<organism evidence="3 4">
    <name type="scientific">Vitis vinifera</name>
    <name type="common">Grape</name>
    <dbReference type="NCBI Taxonomy" id="29760"/>
    <lineage>
        <taxon>Eukaryota</taxon>
        <taxon>Viridiplantae</taxon>
        <taxon>Streptophyta</taxon>
        <taxon>Embryophyta</taxon>
        <taxon>Tracheophyta</taxon>
        <taxon>Spermatophyta</taxon>
        <taxon>Magnoliopsida</taxon>
        <taxon>eudicotyledons</taxon>
        <taxon>Gunneridae</taxon>
        <taxon>Pentapetalae</taxon>
        <taxon>rosids</taxon>
        <taxon>Vitales</taxon>
        <taxon>Vitaceae</taxon>
        <taxon>Viteae</taxon>
        <taxon>Vitis</taxon>
    </lineage>
</organism>
<keyword evidence="1" id="KW-0645">Protease</keyword>
<evidence type="ECO:0000313" key="3">
    <source>
        <dbReference type="EMBL" id="RVW16557.1"/>
    </source>
</evidence>
<dbReference type="FunFam" id="3.30.70.240:FF:000002">
    <property type="entry name" value="GTP-binding protein TypA"/>
    <property type="match status" value="1"/>
</dbReference>
<reference evidence="3 4" key="1">
    <citation type="journal article" date="2018" name="PLoS Genet.">
        <title>Population sequencing reveals clonal diversity and ancestral inbreeding in the grapevine cultivar Chardonnay.</title>
        <authorList>
            <person name="Roach M.J."/>
            <person name="Johnson D.L."/>
            <person name="Bohlmann J."/>
            <person name="van Vuuren H.J."/>
            <person name="Jones S.J."/>
            <person name="Pretorius I.S."/>
            <person name="Schmidt S.A."/>
            <person name="Borneman A.R."/>
        </authorList>
    </citation>
    <scope>NUCLEOTIDE SEQUENCE [LARGE SCALE GENOMIC DNA]</scope>
    <source>
        <strain evidence="4">cv. Chardonnay</strain>
        <tissue evidence="3">Leaf</tissue>
    </source>
</reference>
<name>A0A438C006_VITVI</name>
<evidence type="ECO:0000259" key="2">
    <source>
        <dbReference type="SMART" id="SM00838"/>
    </source>
</evidence>
<dbReference type="CDD" id="cd03710">
    <property type="entry name" value="BipA_TypA_C"/>
    <property type="match status" value="1"/>
</dbReference>
<dbReference type="SUPFAM" id="SSF54980">
    <property type="entry name" value="EF-G C-terminal domain-like"/>
    <property type="match status" value="2"/>
</dbReference>
<keyword evidence="1" id="KW-0064">Aspartyl protease</keyword>
<dbReference type="Pfam" id="PF07727">
    <property type="entry name" value="RVT_2"/>
    <property type="match status" value="1"/>
</dbReference>
<dbReference type="InterPro" id="IPR048876">
    <property type="entry name" value="BipA_C"/>
</dbReference>
<dbReference type="InterPro" id="IPR042116">
    <property type="entry name" value="TypA/BipA_C"/>
</dbReference>
<dbReference type="Pfam" id="PF22936">
    <property type="entry name" value="Pol_BBD"/>
    <property type="match status" value="1"/>
</dbReference>
<evidence type="ECO:0000256" key="1">
    <source>
        <dbReference type="ARBA" id="ARBA00022750"/>
    </source>
</evidence>
<proteinExistence type="predicted"/>
<dbReference type="Proteomes" id="UP000288805">
    <property type="component" value="Unassembled WGS sequence"/>
</dbReference>
<evidence type="ECO:0000313" key="4">
    <source>
        <dbReference type="Proteomes" id="UP000288805"/>
    </source>
</evidence>
<dbReference type="PANTHER" id="PTHR11439:SF484">
    <property type="entry name" value="REVERSE TRANSCRIPTASE TY1_COPIA-TYPE DOMAIN-CONTAINING PROTEIN"/>
    <property type="match status" value="1"/>
</dbReference>
<dbReference type="InterPro" id="IPR012337">
    <property type="entry name" value="RNaseH-like_sf"/>
</dbReference>
<dbReference type="InterPro" id="IPR035647">
    <property type="entry name" value="EFG_III/V"/>
</dbReference>
<dbReference type="Pfam" id="PF21018">
    <property type="entry name" value="BipA_C"/>
    <property type="match status" value="1"/>
</dbReference>
<dbReference type="PANTHER" id="PTHR11439">
    <property type="entry name" value="GAG-POL-RELATED RETROTRANSPOSON"/>
    <property type="match status" value="1"/>
</dbReference>
<feature type="domain" description="Elongation factor EFG" evidence="2">
    <location>
        <begin position="852"/>
        <end position="941"/>
    </location>
</feature>
<dbReference type="GO" id="GO:0003746">
    <property type="term" value="F:translation elongation factor activity"/>
    <property type="evidence" value="ECO:0007669"/>
    <property type="project" value="UniProtKB-KW"/>
</dbReference>
<dbReference type="SMART" id="SM00838">
    <property type="entry name" value="EFG_C"/>
    <property type="match status" value="1"/>
</dbReference>
<protein>
    <submittedName>
        <fullName evidence="3">Putative elongation factor TypA-like SVR3, chloroplastic</fullName>
    </submittedName>
</protein>
<dbReference type="Gene3D" id="3.30.70.240">
    <property type="match status" value="1"/>
</dbReference>
<dbReference type="Pfam" id="PF00679">
    <property type="entry name" value="EFG_C"/>
    <property type="match status" value="1"/>
</dbReference>
<dbReference type="SUPFAM" id="SSF56672">
    <property type="entry name" value="DNA/RNA polymerases"/>
    <property type="match status" value="1"/>
</dbReference>
<dbReference type="AlphaFoldDB" id="A0A438C006"/>
<dbReference type="FunFam" id="2.40.50.250:FF:000001">
    <property type="entry name" value="GTP-binding protein TypA"/>
    <property type="match status" value="1"/>
</dbReference>
<comment type="caution">
    <text evidence="3">The sequence shown here is derived from an EMBL/GenBank/DDBJ whole genome shotgun (WGS) entry which is preliminary data.</text>
</comment>
<gene>
    <name evidence="3" type="primary">SVR3_1</name>
    <name evidence="3" type="ORF">CK203_069330</name>
</gene>